<dbReference type="Pfam" id="PF00126">
    <property type="entry name" value="HTH_1"/>
    <property type="match status" value="1"/>
</dbReference>
<dbReference type="CDD" id="cd08447">
    <property type="entry name" value="PBP2_LTTR_aromatics_like_1"/>
    <property type="match status" value="1"/>
</dbReference>
<dbReference type="FunFam" id="1.10.10.10:FF:000001">
    <property type="entry name" value="LysR family transcriptional regulator"/>
    <property type="match status" value="1"/>
</dbReference>
<dbReference type="InterPro" id="IPR005119">
    <property type="entry name" value="LysR_subst-bd"/>
</dbReference>
<dbReference type="PROSITE" id="PS50931">
    <property type="entry name" value="HTH_LYSR"/>
    <property type="match status" value="1"/>
</dbReference>
<dbReference type="AlphaFoldDB" id="A8IBB8"/>
<dbReference type="KEGG" id="azc:AZC_2639"/>
<keyword evidence="7" id="KW-1185">Reference proteome</keyword>
<feature type="domain" description="HTH lysR-type" evidence="5">
    <location>
        <begin position="2"/>
        <end position="59"/>
    </location>
</feature>
<dbReference type="RefSeq" id="WP_012171163.1">
    <property type="nucleotide sequence ID" value="NC_009937.1"/>
</dbReference>
<name>A8IBB8_AZOC5</name>
<proteinExistence type="inferred from homology"/>
<dbReference type="PANTHER" id="PTHR30346:SF0">
    <property type="entry name" value="HCA OPERON TRANSCRIPTIONAL ACTIVATOR HCAR"/>
    <property type="match status" value="1"/>
</dbReference>
<reference evidence="6 7" key="4">
    <citation type="journal article" date="2009" name="Appl. Environ. Microbiol.">
        <title>Comparative genome-wide transcriptional profiling of Azorhizobium caulinodans ORS571 grown under free-living and symbiotic conditions.</title>
        <authorList>
            <person name="Tsukada S."/>
            <person name="Aono T."/>
            <person name="Akiba N."/>
            <person name="Lee KB."/>
            <person name="Liu CT."/>
            <person name="Toyazaki H."/>
            <person name="Oyaizu H."/>
        </authorList>
    </citation>
    <scope>NUCLEOTIDE SEQUENCE [LARGE SCALE GENOMIC DNA]</scope>
    <source>
        <strain evidence="7">ATCC 43989 / DSM 5975 / JCM 20966 / LMG 6465 / NBRC 14845 / NCIMB 13405 / ORS 571</strain>
    </source>
</reference>
<dbReference type="GO" id="GO:0032993">
    <property type="term" value="C:protein-DNA complex"/>
    <property type="evidence" value="ECO:0007669"/>
    <property type="project" value="TreeGrafter"/>
</dbReference>
<evidence type="ECO:0000313" key="6">
    <source>
        <dbReference type="EMBL" id="BAF88637.1"/>
    </source>
</evidence>
<comment type="similarity">
    <text evidence="1">Belongs to the LysR transcriptional regulatory family.</text>
</comment>
<dbReference type="eggNOG" id="COG0583">
    <property type="taxonomic scope" value="Bacteria"/>
</dbReference>
<dbReference type="HOGENOM" id="CLU_039613_6_4_5"/>
<sequence length="300" mass="32495">MFDLNQIRCFVAVAEELHFGRAAERLNMTQPPLSRQVQILERILDVALFERTSRSVQLTPAGRSFLPEARHLLKLAGNAALVAKRVAAGKAGSIRIGFTAASAYSFLPDLVAACRTQLPDVDLALKEMVSGEQLEALGAGEIDAALLRPPVPAAGMGFFRVASEQLLAAVPEAHPLAAKDTLTLDDFIEVPLIMYDPYQARYFHDLVAELFSGAGFLPRPVQHLTQVHSILALVRSGLGLALVPEAARNLHATGVMLRPVAARAPRPVELFLGWRRDNANPLLPILRDIARGLPESGARS</sequence>
<dbReference type="Pfam" id="PF03466">
    <property type="entry name" value="LysR_substrate"/>
    <property type="match status" value="1"/>
</dbReference>
<dbReference type="InterPro" id="IPR036390">
    <property type="entry name" value="WH_DNA-bd_sf"/>
</dbReference>
<organism evidence="6 7">
    <name type="scientific">Azorhizobium caulinodans (strain ATCC 43989 / DSM 5975 / JCM 20966 / LMG 6465 / NBRC 14845 / NCIMB 13405 / ORS 571)</name>
    <dbReference type="NCBI Taxonomy" id="438753"/>
    <lineage>
        <taxon>Bacteria</taxon>
        <taxon>Pseudomonadati</taxon>
        <taxon>Pseudomonadota</taxon>
        <taxon>Alphaproteobacteria</taxon>
        <taxon>Hyphomicrobiales</taxon>
        <taxon>Xanthobacteraceae</taxon>
        <taxon>Azorhizobium</taxon>
    </lineage>
</organism>
<protein>
    <submittedName>
        <fullName evidence="6">Transcriptional regulator</fullName>
    </submittedName>
</protein>
<dbReference type="PANTHER" id="PTHR30346">
    <property type="entry name" value="TRANSCRIPTIONAL DUAL REGULATOR HCAR-RELATED"/>
    <property type="match status" value="1"/>
</dbReference>
<evidence type="ECO:0000313" key="7">
    <source>
        <dbReference type="Proteomes" id="UP000000270"/>
    </source>
</evidence>
<dbReference type="EMBL" id="AP009384">
    <property type="protein sequence ID" value="BAF88637.1"/>
    <property type="molecule type" value="Genomic_DNA"/>
</dbReference>
<dbReference type="STRING" id="438753.AZC_2639"/>
<evidence type="ECO:0000256" key="2">
    <source>
        <dbReference type="ARBA" id="ARBA00023015"/>
    </source>
</evidence>
<dbReference type="InterPro" id="IPR000847">
    <property type="entry name" value="LysR_HTH_N"/>
</dbReference>
<keyword evidence="4" id="KW-0804">Transcription</keyword>
<dbReference type="SUPFAM" id="SSF46785">
    <property type="entry name" value="Winged helix' DNA-binding domain"/>
    <property type="match status" value="1"/>
</dbReference>
<dbReference type="Gene3D" id="3.40.190.10">
    <property type="entry name" value="Periplasmic binding protein-like II"/>
    <property type="match status" value="2"/>
</dbReference>
<dbReference type="GO" id="GO:0003677">
    <property type="term" value="F:DNA binding"/>
    <property type="evidence" value="ECO:0007669"/>
    <property type="project" value="UniProtKB-KW"/>
</dbReference>
<evidence type="ECO:0000259" key="5">
    <source>
        <dbReference type="PROSITE" id="PS50931"/>
    </source>
</evidence>
<reference evidence="6 7" key="3">
    <citation type="journal article" date="2008" name="BMC Genomics">
        <title>The genome of the versatile nitrogen fixer Azorhizobium caulinodans ORS571.</title>
        <authorList>
            <person name="Lee KB."/>
            <person name="Backer P.D."/>
            <person name="Aono T."/>
            <person name="Liu CT."/>
            <person name="Suzuki S."/>
            <person name="Suzuki T."/>
            <person name="Kaneko T."/>
            <person name="Yamada M."/>
            <person name="Tabata S."/>
            <person name="Kupfer D.M."/>
            <person name="Najar F.Z."/>
            <person name="Wiley G.B."/>
            <person name="Roe B."/>
            <person name="Binnewies T.T."/>
            <person name="Ussery D.W."/>
            <person name="D'Haeze W."/>
            <person name="Herder J.D."/>
            <person name="Gevers D."/>
            <person name="Vereecke D."/>
            <person name="Holsters M."/>
            <person name="Oyaizu H."/>
        </authorList>
    </citation>
    <scope>NUCLEOTIDE SEQUENCE [LARGE SCALE GENOMIC DNA]</scope>
    <source>
        <strain evidence="7">ATCC 43989 / DSM 5975 / JCM 20966 / LMG 6465 / NBRC 14845 / NCIMB 13405 / ORS 571</strain>
    </source>
</reference>
<dbReference type="Gene3D" id="1.10.10.10">
    <property type="entry name" value="Winged helix-like DNA-binding domain superfamily/Winged helix DNA-binding domain"/>
    <property type="match status" value="1"/>
</dbReference>
<dbReference type="PRINTS" id="PR00039">
    <property type="entry name" value="HTHLYSR"/>
</dbReference>
<reference evidence="7" key="2">
    <citation type="submission" date="2007-04" db="EMBL/GenBank/DDBJ databases">
        <title>Complete genome sequence of the nitrogen-fixing bacterium Azorhizobium caulinodans ORS571.</title>
        <authorList>
            <person name="Lee K.B."/>
            <person name="Backer P.D."/>
            <person name="Aono T."/>
            <person name="Liu C.T."/>
            <person name="Suzuki S."/>
            <person name="Suzuki T."/>
            <person name="Kaneko T."/>
            <person name="Yamada M."/>
            <person name="Tabata S."/>
            <person name="Kupfer D.M."/>
            <person name="Najar F.Z."/>
            <person name="Wiley G.B."/>
            <person name="Roe B."/>
            <person name="Binnewies T."/>
            <person name="Ussery D."/>
            <person name="Vereecke D."/>
            <person name="Gevers D."/>
            <person name="Holsters M."/>
            <person name="Oyaizu H."/>
        </authorList>
    </citation>
    <scope>NUCLEOTIDE SEQUENCE [LARGE SCALE GENOMIC DNA]</scope>
    <source>
        <strain evidence="7">ATCC 43989 / DSM 5975 / JCM 20966 / LMG 6465 / NBRC 14845 / NCIMB 13405 / ORS 571</strain>
    </source>
</reference>
<gene>
    <name evidence="6" type="primary">lysR</name>
    <name evidence="6" type="ordered locus">AZC_2639</name>
</gene>
<dbReference type="GO" id="GO:0003700">
    <property type="term" value="F:DNA-binding transcription factor activity"/>
    <property type="evidence" value="ECO:0007669"/>
    <property type="project" value="InterPro"/>
</dbReference>
<dbReference type="InterPro" id="IPR036388">
    <property type="entry name" value="WH-like_DNA-bd_sf"/>
</dbReference>
<dbReference type="SUPFAM" id="SSF53850">
    <property type="entry name" value="Periplasmic binding protein-like II"/>
    <property type="match status" value="1"/>
</dbReference>
<evidence type="ECO:0000256" key="1">
    <source>
        <dbReference type="ARBA" id="ARBA00009437"/>
    </source>
</evidence>
<reference evidence="6 7" key="5">
    <citation type="journal article" date="2010" name="Appl. Environ. Microbiol.">
        <title>phrR-like gene praR of Azorhizobium caulinodans ORS571 is essential for symbiosis with Sesbania rostrata and is involved in expression of reb genes.</title>
        <authorList>
            <person name="Akiba N."/>
            <person name="Aono T."/>
            <person name="Toyazaki H."/>
            <person name="Sato S."/>
            <person name="Oyaizu H."/>
        </authorList>
    </citation>
    <scope>NUCLEOTIDE SEQUENCE [LARGE SCALE GENOMIC DNA]</scope>
    <source>
        <strain evidence="7">ATCC 43989 / DSM 5975 / JCM 20966 / LMG 6465 / NBRC 14845 / NCIMB 13405 / ORS 571</strain>
    </source>
</reference>
<evidence type="ECO:0000256" key="3">
    <source>
        <dbReference type="ARBA" id="ARBA00023125"/>
    </source>
</evidence>
<reference evidence="6 7" key="1">
    <citation type="journal article" date="2007" name="Appl. Environ. Microbiol.">
        <title>Rhizobial factors required for stem nodule maturation and maintenance in Sesbania rostrata-Azorhizobium caulinodans ORS571 symbiosis.</title>
        <authorList>
            <person name="Suzuki S."/>
            <person name="Aono T."/>
            <person name="Lee KB."/>
            <person name="Suzuki T."/>
            <person name="Liu CT."/>
            <person name="Miwa H."/>
            <person name="Wakao S."/>
            <person name="Iki T."/>
            <person name="Oyaizu H."/>
        </authorList>
    </citation>
    <scope>NUCLEOTIDE SEQUENCE [LARGE SCALE GENOMIC DNA]</scope>
    <source>
        <strain evidence="7">ATCC 43989 / DSM 5975 / JCM 20966 / LMG 6465 / NBRC 14845 / NCIMB 13405 / ORS 571</strain>
    </source>
</reference>
<dbReference type="Proteomes" id="UP000000270">
    <property type="component" value="Chromosome"/>
</dbReference>
<keyword evidence="2" id="KW-0805">Transcription regulation</keyword>
<keyword evidence="3" id="KW-0238">DNA-binding</keyword>
<reference evidence="6 7" key="6">
    <citation type="journal article" date="2011" name="Appl. Environ. Microbiol.">
        <title>Involvement of the azorhizobial chromosome partition gene (parA) in the onset of bacteroid differentiation during Sesbania rostrata stem nodule development.</title>
        <authorList>
            <person name="Liu CT."/>
            <person name="Lee KB."/>
            <person name="Wang YS."/>
            <person name="Peng MH."/>
            <person name="Lee KT."/>
            <person name="Suzuki S."/>
            <person name="Suzuki T."/>
            <person name="Oyaizu H."/>
        </authorList>
    </citation>
    <scope>NUCLEOTIDE SEQUENCE [LARGE SCALE GENOMIC DNA]</scope>
    <source>
        <strain evidence="7">ATCC 43989 / DSM 5975 / JCM 20966 / LMG 6465 / NBRC 14845 / NCIMB 13405 / ORS 571</strain>
    </source>
</reference>
<evidence type="ECO:0000256" key="4">
    <source>
        <dbReference type="ARBA" id="ARBA00023163"/>
    </source>
</evidence>
<accession>A8IBB8</accession>